<feature type="compositionally biased region" description="Low complexity" evidence="1">
    <location>
        <begin position="10"/>
        <end position="22"/>
    </location>
</feature>
<feature type="compositionally biased region" description="Polar residues" evidence="1">
    <location>
        <begin position="57"/>
        <end position="71"/>
    </location>
</feature>
<name>A0A6J3MEP4_9PEZI</name>
<feature type="region of interest" description="Disordered" evidence="1">
    <location>
        <begin position="1"/>
        <end position="104"/>
    </location>
</feature>
<organism evidence="3">
    <name type="scientific">Dissoconium aciculare CBS 342.82</name>
    <dbReference type="NCBI Taxonomy" id="1314786"/>
    <lineage>
        <taxon>Eukaryota</taxon>
        <taxon>Fungi</taxon>
        <taxon>Dikarya</taxon>
        <taxon>Ascomycota</taxon>
        <taxon>Pezizomycotina</taxon>
        <taxon>Dothideomycetes</taxon>
        <taxon>Dothideomycetidae</taxon>
        <taxon>Mycosphaerellales</taxon>
        <taxon>Dissoconiaceae</taxon>
        <taxon>Dissoconium</taxon>
    </lineage>
</organism>
<accession>A0A6J3MEP4</accession>
<reference evidence="3" key="1">
    <citation type="submission" date="2020-01" db="EMBL/GenBank/DDBJ databases">
        <authorList>
            <consortium name="DOE Joint Genome Institute"/>
            <person name="Haridas S."/>
            <person name="Albert R."/>
            <person name="Binder M."/>
            <person name="Bloem J."/>
            <person name="Labutti K."/>
            <person name="Salamov A."/>
            <person name="Andreopoulos B."/>
            <person name="Baker S.E."/>
            <person name="Barry K."/>
            <person name="Bills G."/>
            <person name="Bluhm B.H."/>
            <person name="Cannon C."/>
            <person name="Castanera R."/>
            <person name="Culley D.E."/>
            <person name="Daum C."/>
            <person name="Ezra D."/>
            <person name="Gonzalez J.B."/>
            <person name="Henrissat B."/>
            <person name="Kuo A."/>
            <person name="Liang C."/>
            <person name="Lipzen A."/>
            <person name="Lutzoni F."/>
            <person name="Magnuson J."/>
            <person name="Mondo S."/>
            <person name="Nolan M."/>
            <person name="Ohm R."/>
            <person name="Pangilinan J."/>
            <person name="Park H.-J."/>
            <person name="Ramirez L."/>
            <person name="Alfaro M."/>
            <person name="Sun H."/>
            <person name="Tritt A."/>
            <person name="Yoshinaga Y."/>
            <person name="Zwiers L.-H."/>
            <person name="Turgeon B.G."/>
            <person name="Goodwin S.B."/>
            <person name="Spatafora J.W."/>
            <person name="Crous P.W."/>
            <person name="Grigoriev I.V."/>
        </authorList>
    </citation>
    <scope>NUCLEOTIDE SEQUENCE</scope>
    <source>
        <strain evidence="3">CBS 342.82</strain>
    </source>
</reference>
<dbReference type="Proteomes" id="UP000504637">
    <property type="component" value="Unplaced"/>
</dbReference>
<proteinExistence type="predicted"/>
<keyword evidence="2" id="KW-1185">Reference proteome</keyword>
<feature type="compositionally biased region" description="Acidic residues" evidence="1">
    <location>
        <begin position="72"/>
        <end position="81"/>
    </location>
</feature>
<sequence>MSADHEGDSHMLSSSESSPEVETPQKQITADPATLSPPASQARGGMTSGATAFGASIANSNGKRPLNTISNEIDDEREELDSMANNAKKRQDFPTKTHQRSGYTWSRAEDEPGFSWLNVKAVDEAARAWENLCHKEFMIKNRYGDIFDMVDKEKAKIDRASKPQ</sequence>
<reference evidence="3" key="3">
    <citation type="submission" date="2025-08" db="UniProtKB">
        <authorList>
            <consortium name="RefSeq"/>
        </authorList>
    </citation>
    <scope>IDENTIFICATION</scope>
    <source>
        <strain evidence="3">CBS 342.82</strain>
    </source>
</reference>
<dbReference type="RefSeq" id="XP_033463511.1">
    <property type="nucleotide sequence ID" value="XM_033607343.1"/>
</dbReference>
<reference evidence="3" key="2">
    <citation type="submission" date="2020-04" db="EMBL/GenBank/DDBJ databases">
        <authorList>
            <consortium name="NCBI Genome Project"/>
        </authorList>
    </citation>
    <scope>NUCLEOTIDE SEQUENCE</scope>
    <source>
        <strain evidence="3">CBS 342.82</strain>
    </source>
</reference>
<dbReference type="AlphaFoldDB" id="A0A6J3MEP4"/>
<dbReference type="GeneID" id="54365143"/>
<evidence type="ECO:0000256" key="1">
    <source>
        <dbReference type="SAM" id="MobiDB-lite"/>
    </source>
</evidence>
<evidence type="ECO:0000313" key="2">
    <source>
        <dbReference type="Proteomes" id="UP000504637"/>
    </source>
</evidence>
<gene>
    <name evidence="3" type="ORF">K489DRAFT_407210</name>
</gene>
<protein>
    <submittedName>
        <fullName evidence="3">Uncharacterized protein</fullName>
    </submittedName>
</protein>
<evidence type="ECO:0000313" key="3">
    <source>
        <dbReference type="RefSeq" id="XP_033463511.1"/>
    </source>
</evidence>
<dbReference type="OrthoDB" id="5377039at2759"/>